<dbReference type="Proteomes" id="UP001217918">
    <property type="component" value="Unassembled WGS sequence"/>
</dbReference>
<reference evidence="2" key="1">
    <citation type="journal article" date="2023" name="Mol. Plant Microbe Interact.">
        <title>Elucidating the Obligate Nature and Biological Capacity of an Invasive Fungal Corn Pathogen.</title>
        <authorList>
            <person name="MacCready J.S."/>
            <person name="Roggenkamp E.M."/>
            <person name="Gdanetz K."/>
            <person name="Chilvers M.I."/>
        </authorList>
    </citation>
    <scope>NUCLEOTIDE SEQUENCE</scope>
    <source>
        <strain evidence="2">PM02</strain>
    </source>
</reference>
<protein>
    <submittedName>
        <fullName evidence="2">Uncharacterized protein</fullName>
    </submittedName>
</protein>
<name>A0AAD9M6W4_9PEZI</name>
<comment type="caution">
    <text evidence="2">The sequence shown here is derived from an EMBL/GenBank/DDBJ whole genome shotgun (WGS) entry which is preliminary data.</text>
</comment>
<evidence type="ECO:0000313" key="3">
    <source>
        <dbReference type="Proteomes" id="UP001217918"/>
    </source>
</evidence>
<gene>
    <name evidence="2" type="ORF">P8C59_000737</name>
</gene>
<accession>A0AAD9M6W4</accession>
<dbReference type="AlphaFoldDB" id="A0AAD9M6W4"/>
<feature type="region of interest" description="Disordered" evidence="1">
    <location>
        <begin position="11"/>
        <end position="32"/>
    </location>
</feature>
<proteinExistence type="predicted"/>
<evidence type="ECO:0000256" key="1">
    <source>
        <dbReference type="SAM" id="MobiDB-lite"/>
    </source>
</evidence>
<evidence type="ECO:0000313" key="2">
    <source>
        <dbReference type="EMBL" id="KAK2066959.1"/>
    </source>
</evidence>
<sequence length="70" mass="7333">MGLGDEIEKLENDVDGQDAANQTAADSTGKDAKWDTAVDSAVDALAQKEGVSAALDPELNNMVNDEVNKL</sequence>
<keyword evidence="3" id="KW-1185">Reference proteome</keyword>
<dbReference type="EMBL" id="JAQQPM010000001">
    <property type="protein sequence ID" value="KAK2066959.1"/>
    <property type="molecule type" value="Genomic_DNA"/>
</dbReference>
<organism evidence="2 3">
    <name type="scientific">Phyllachora maydis</name>
    <dbReference type="NCBI Taxonomy" id="1825666"/>
    <lineage>
        <taxon>Eukaryota</taxon>
        <taxon>Fungi</taxon>
        <taxon>Dikarya</taxon>
        <taxon>Ascomycota</taxon>
        <taxon>Pezizomycotina</taxon>
        <taxon>Sordariomycetes</taxon>
        <taxon>Sordariomycetidae</taxon>
        <taxon>Phyllachorales</taxon>
        <taxon>Phyllachoraceae</taxon>
        <taxon>Phyllachora</taxon>
    </lineage>
</organism>